<accession>A0A9Q0HFP7</accession>
<dbReference type="PANTHER" id="PTHR36388">
    <property type="entry name" value="OS02G0469000 PROTEIN"/>
    <property type="match status" value="1"/>
</dbReference>
<keyword evidence="2" id="KW-1185">Reference proteome</keyword>
<sequence length="268" mass="29093">MALEGDVLRDPISNSRGSYQIEDAVSSEDTAWVDSCLVNDPEPSGSDSDAVKDALLDIVDSLTNSHFENLETENGSHPGRTSDELLPMIEDDEAGTASYPEEIYVDLVPPSEETRSAPFPIVTDDDFVLTSRMRVVLESYFSIPDDPNVTDDDSIPTSRKSETENFERYFQSSFLNPHDPSKSGDADVGLDSWVTSEIDASSDDIFKVWDLDTPSEEDELVKQLKAALAESSLLVTPSTPAGDTDLNVEALNDLIAGVADLSLHPSSG</sequence>
<dbReference type="OrthoDB" id="1894296at2759"/>
<dbReference type="Proteomes" id="UP001141806">
    <property type="component" value="Unassembled WGS sequence"/>
</dbReference>
<evidence type="ECO:0000313" key="2">
    <source>
        <dbReference type="Proteomes" id="UP001141806"/>
    </source>
</evidence>
<comment type="caution">
    <text evidence="1">The sequence shown here is derived from an EMBL/GenBank/DDBJ whole genome shotgun (WGS) entry which is preliminary data.</text>
</comment>
<dbReference type="EMBL" id="JAMYWD010000008">
    <property type="protein sequence ID" value="KAJ4964406.1"/>
    <property type="molecule type" value="Genomic_DNA"/>
</dbReference>
<name>A0A9Q0HFP7_9MAGN</name>
<dbReference type="AlphaFoldDB" id="A0A9Q0HFP7"/>
<evidence type="ECO:0000313" key="1">
    <source>
        <dbReference type="EMBL" id="KAJ4964406.1"/>
    </source>
</evidence>
<reference evidence="1" key="1">
    <citation type="journal article" date="2023" name="Plant J.">
        <title>The genome of the king protea, Protea cynaroides.</title>
        <authorList>
            <person name="Chang J."/>
            <person name="Duong T.A."/>
            <person name="Schoeman C."/>
            <person name="Ma X."/>
            <person name="Roodt D."/>
            <person name="Barker N."/>
            <person name="Li Z."/>
            <person name="Van de Peer Y."/>
            <person name="Mizrachi E."/>
        </authorList>
    </citation>
    <scope>NUCLEOTIDE SEQUENCE</scope>
    <source>
        <tissue evidence="1">Young leaves</tissue>
    </source>
</reference>
<proteinExistence type="predicted"/>
<dbReference type="PANTHER" id="PTHR36388:SF1">
    <property type="entry name" value="OS02G0469000 PROTEIN"/>
    <property type="match status" value="1"/>
</dbReference>
<organism evidence="1 2">
    <name type="scientific">Protea cynaroides</name>
    <dbReference type="NCBI Taxonomy" id="273540"/>
    <lineage>
        <taxon>Eukaryota</taxon>
        <taxon>Viridiplantae</taxon>
        <taxon>Streptophyta</taxon>
        <taxon>Embryophyta</taxon>
        <taxon>Tracheophyta</taxon>
        <taxon>Spermatophyta</taxon>
        <taxon>Magnoliopsida</taxon>
        <taxon>Proteales</taxon>
        <taxon>Proteaceae</taxon>
        <taxon>Protea</taxon>
    </lineage>
</organism>
<protein>
    <submittedName>
        <fullName evidence="1">Uncharacterized protein</fullName>
    </submittedName>
</protein>
<gene>
    <name evidence="1" type="ORF">NE237_024345</name>
</gene>